<reference evidence="3" key="1">
    <citation type="submission" date="2016-10" db="EMBL/GenBank/DDBJ databases">
        <authorList>
            <person name="Varghese N."/>
            <person name="Submissions S."/>
        </authorList>
    </citation>
    <scope>NUCLEOTIDE SEQUENCE [LARGE SCALE GENOMIC DNA]</scope>
    <source>
        <strain evidence="3">DSM 45004</strain>
    </source>
</reference>
<keyword evidence="3" id="KW-1185">Reference proteome</keyword>
<dbReference type="EMBL" id="FOMZ01000014">
    <property type="protein sequence ID" value="SFE45781.1"/>
    <property type="molecule type" value="Genomic_DNA"/>
</dbReference>
<sequence length="322" mass="35334">MWAAAVPGGCHTGRALPIPFHRHGNIHAVPEPFVAYMRVYEPLSSFESPRREQLSEALDQGAVDPVGVGSREQHRWLRTQLSIRPRLLPGEAVDGTAQGPDEVLALDAEEVPTGDSSAVGPGPLVCPLDLRGRAAAALVGFIGAADPPLRTAALNVPEDTAKSKASAVVQELSDSAVHVISSTWTIPLPWFAVVDPEQRTVLHDEHGRIRRLYWLTSMADARRRVSRAHTVTRNTLGDEGPPKILRETGRWLERFHPHAAVELDYGGLVQMMSDEDLEADSSAEDVHAIVDAMELGHTTEVGERYEALREFWAELAAHERYN</sequence>
<name>A0A1I2AP91_9ACTN</name>
<evidence type="ECO:0000313" key="2">
    <source>
        <dbReference type="EMBL" id="SFE45781.1"/>
    </source>
</evidence>
<protein>
    <recommendedName>
        <fullName evidence="1">DUF8083 domain-containing protein</fullName>
    </recommendedName>
</protein>
<dbReference type="AlphaFoldDB" id="A0A1I2AP91"/>
<evidence type="ECO:0000259" key="1">
    <source>
        <dbReference type="Pfam" id="PF26312"/>
    </source>
</evidence>
<evidence type="ECO:0000313" key="3">
    <source>
        <dbReference type="Proteomes" id="UP000198716"/>
    </source>
</evidence>
<dbReference type="Proteomes" id="UP000198716">
    <property type="component" value="Unassembled WGS sequence"/>
</dbReference>
<gene>
    <name evidence="2" type="ORF">SAMN04487819_11440</name>
</gene>
<feature type="domain" description="DUF8083" evidence="1">
    <location>
        <begin position="33"/>
        <end position="319"/>
    </location>
</feature>
<organism evidence="2 3">
    <name type="scientific">Actinopolyspora alba</name>
    <dbReference type="NCBI Taxonomy" id="673379"/>
    <lineage>
        <taxon>Bacteria</taxon>
        <taxon>Bacillati</taxon>
        <taxon>Actinomycetota</taxon>
        <taxon>Actinomycetes</taxon>
        <taxon>Actinopolysporales</taxon>
        <taxon>Actinopolysporaceae</taxon>
        <taxon>Actinopolyspora</taxon>
        <taxon>Actinopolyspora alba group</taxon>
    </lineage>
</organism>
<dbReference type="InterPro" id="IPR058396">
    <property type="entry name" value="DUF8083"/>
</dbReference>
<accession>A0A1I2AP91</accession>
<dbReference type="Pfam" id="PF26312">
    <property type="entry name" value="DUF8083"/>
    <property type="match status" value="1"/>
</dbReference>
<proteinExistence type="predicted"/>